<evidence type="ECO:0000256" key="1">
    <source>
        <dbReference type="PROSITE-ProRule" id="PRU00339"/>
    </source>
</evidence>
<dbReference type="RefSeq" id="WP_203785843.1">
    <property type="nucleotide sequence ID" value="NZ_BOMV01000065.1"/>
</dbReference>
<comment type="caution">
    <text evidence="3">The sequence shown here is derived from an EMBL/GenBank/DDBJ whole genome shotgun (WGS) entry which is preliminary data.</text>
</comment>
<gene>
    <name evidence="3" type="ORF">Ari01nite_63070</name>
</gene>
<dbReference type="AlphaFoldDB" id="A0A919N279"/>
<keyword evidence="2" id="KW-0812">Transmembrane</keyword>
<organism evidence="3 4">
    <name type="scientific">Paractinoplanes rishiriensis</name>
    <dbReference type="NCBI Taxonomy" id="1050105"/>
    <lineage>
        <taxon>Bacteria</taxon>
        <taxon>Bacillati</taxon>
        <taxon>Actinomycetota</taxon>
        <taxon>Actinomycetes</taxon>
        <taxon>Micromonosporales</taxon>
        <taxon>Micromonosporaceae</taxon>
        <taxon>Paractinoplanes</taxon>
    </lineage>
</organism>
<dbReference type="InterPro" id="IPR019734">
    <property type="entry name" value="TPR_rpt"/>
</dbReference>
<feature type="transmembrane region" description="Helical" evidence="2">
    <location>
        <begin position="265"/>
        <end position="283"/>
    </location>
</feature>
<evidence type="ECO:0008006" key="5">
    <source>
        <dbReference type="Google" id="ProtNLM"/>
    </source>
</evidence>
<name>A0A919N279_9ACTN</name>
<keyword evidence="2" id="KW-0472">Membrane</keyword>
<dbReference type="PROSITE" id="PS50005">
    <property type="entry name" value="TPR"/>
    <property type="match status" value="1"/>
</dbReference>
<dbReference type="SUPFAM" id="SSF48452">
    <property type="entry name" value="TPR-like"/>
    <property type="match status" value="1"/>
</dbReference>
<feature type="repeat" description="TPR" evidence="1">
    <location>
        <begin position="46"/>
        <end position="79"/>
    </location>
</feature>
<accession>A0A919N279</accession>
<dbReference type="Gene3D" id="1.25.40.10">
    <property type="entry name" value="Tetratricopeptide repeat domain"/>
    <property type="match status" value="1"/>
</dbReference>
<reference evidence="3" key="1">
    <citation type="submission" date="2021-01" db="EMBL/GenBank/DDBJ databases">
        <title>Whole genome shotgun sequence of Actinoplanes rishiriensis NBRC 108556.</title>
        <authorList>
            <person name="Komaki H."/>
            <person name="Tamura T."/>
        </authorList>
    </citation>
    <scope>NUCLEOTIDE SEQUENCE</scope>
    <source>
        <strain evidence="3">NBRC 108556</strain>
    </source>
</reference>
<dbReference type="InterPro" id="IPR011990">
    <property type="entry name" value="TPR-like_helical_dom_sf"/>
</dbReference>
<sequence length="286" mass="29987">MAGRPIEAVVRTDTLLGRADDLLHHGRAGQAAHLLAPVVGEEPGNVEAWLLLARARLALHRPAEALDAARAALRLEPRGVEPLYWVSAAYTATGRHDLAVSAATTACAEDPGNPRLFERHGRALLAAGRVAEAVEVLAIAVELAYYDADLHVAHGVALFAAGRPLSARDAYGQALRLEPGHPRAETELRRLAAAERRIVDATSLVRVTDDFAESLRVPAGGVQPVPVGRGVLGHLASVVFAVCLVAALALGVLDRFTTVPVPMPLIAAMLCGAGSAACVTLLARRT</sequence>
<evidence type="ECO:0000256" key="2">
    <source>
        <dbReference type="SAM" id="Phobius"/>
    </source>
</evidence>
<evidence type="ECO:0000313" key="4">
    <source>
        <dbReference type="Proteomes" id="UP000636960"/>
    </source>
</evidence>
<dbReference type="Pfam" id="PF14559">
    <property type="entry name" value="TPR_19"/>
    <property type="match status" value="1"/>
</dbReference>
<feature type="transmembrane region" description="Helical" evidence="2">
    <location>
        <begin position="231"/>
        <end position="253"/>
    </location>
</feature>
<keyword evidence="4" id="KW-1185">Reference proteome</keyword>
<dbReference type="SMART" id="SM00028">
    <property type="entry name" value="TPR"/>
    <property type="match status" value="4"/>
</dbReference>
<dbReference type="Proteomes" id="UP000636960">
    <property type="component" value="Unassembled WGS sequence"/>
</dbReference>
<keyword evidence="2" id="KW-1133">Transmembrane helix</keyword>
<proteinExistence type="predicted"/>
<dbReference type="Pfam" id="PF13432">
    <property type="entry name" value="TPR_16"/>
    <property type="match status" value="1"/>
</dbReference>
<keyword evidence="1" id="KW-0802">TPR repeat</keyword>
<evidence type="ECO:0000313" key="3">
    <source>
        <dbReference type="EMBL" id="GIE98842.1"/>
    </source>
</evidence>
<protein>
    <recommendedName>
        <fullName evidence="5">Tetratricopeptide repeat protein</fullName>
    </recommendedName>
</protein>
<dbReference type="EMBL" id="BOMV01000065">
    <property type="protein sequence ID" value="GIE98842.1"/>
    <property type="molecule type" value="Genomic_DNA"/>
</dbReference>